<dbReference type="PROSITE" id="PS50088">
    <property type="entry name" value="ANK_REPEAT"/>
    <property type="match status" value="2"/>
</dbReference>
<dbReference type="Pfam" id="PF00520">
    <property type="entry name" value="Ion_trans"/>
    <property type="match status" value="1"/>
</dbReference>
<dbReference type="GO" id="GO:0070679">
    <property type="term" value="F:inositol 1,4,5 trisphosphate binding"/>
    <property type="evidence" value="ECO:0007669"/>
    <property type="project" value="TreeGrafter"/>
</dbReference>
<dbReference type="Pfam" id="PF00023">
    <property type="entry name" value="Ank"/>
    <property type="match status" value="1"/>
</dbReference>
<dbReference type="PROSITE" id="PS50297">
    <property type="entry name" value="ANK_REP_REGION"/>
    <property type="match status" value="1"/>
</dbReference>
<evidence type="ECO:0000256" key="5">
    <source>
        <dbReference type="ARBA" id="ARBA00022989"/>
    </source>
</evidence>
<keyword evidence="9" id="KW-0407">Ion channel</keyword>
<dbReference type="GO" id="GO:0034703">
    <property type="term" value="C:cation channel complex"/>
    <property type="evidence" value="ECO:0007669"/>
    <property type="project" value="TreeGrafter"/>
</dbReference>
<evidence type="ECO:0000256" key="3">
    <source>
        <dbReference type="ARBA" id="ARBA00022692"/>
    </source>
</evidence>
<keyword evidence="4" id="KW-0677">Repeat</keyword>
<sequence length="777" mass="89056">MLFSVDQSAAPNSARTPEELAFLHAVEFSDIATARRLMAEDPMLNVDVIDNLGRTALRLAVRNENRELIEMLLEHCNSQNIQQAVLQAISEDHTSIAELMLKHPCFIEICRKRKRLGDTDGFFKTEVESQFSTDMTPLNLAAQKNNYAIVQLLLQRGETIQNPHKFSCGCMECRNRTKFDQLRMANFRLNAYRGLASEAYISLSSEDPFLTGFHLAKELRRLSDDEKHFKKQYQDLAIQVSNYMVKLLDRVWTQQELNYILNKKGQPDMERYENLARLKLALENKERKFVAHPSVQQHLVKIWHSDLNNLETHGWHVRLPMLAFLSVIYPFIVLAYFVKPKSKWTSMAKQPMVKFLGHTVSFLIFLLLLIISSIESGKRVSNKITLGTRYDHIATHYKAYRQELGRGEVPYGEDFPLRPHDPTITEYLITIWVAGMLIQEAQQIFKSGAKAHFNDLYNAVDFCLLVGYIGALVLSFWTMHLSKGAIQELEGKNVTMMLADRKQTDLHIYWLNTDRMHWEKLDPINLAESLFAMANIVSFSRIVNVMPANEALGPMQISLGRMVGDFVKFFVFTALAVGAFIVSLRNLYWWYSNKADPTDPTREDASTSFSDFLSTFRTVFWWIYGRGAWEHALDVPAKYAKTDVADVTMEVGMILAGLYHLTIIIVLVNLLIAMMARSFEKIVDDVDVEWKFARSVLYMEYIGEGVVPPVPFNVFTPFRDVISAVAKRLRECCRDVDEEVMPRPAVSNLRRPALIDLSAFTDSPKVCSLKNNDIMGH</sequence>
<evidence type="ECO:0000256" key="10">
    <source>
        <dbReference type="PROSITE-ProRule" id="PRU00023"/>
    </source>
</evidence>
<reference evidence="13 14" key="1">
    <citation type="submission" date="2024-02" db="EMBL/GenBank/DDBJ databases">
        <title>Chromosome-scale genome assembly of the rough periwinkle Littorina saxatilis.</title>
        <authorList>
            <person name="De Jode A."/>
            <person name="Faria R."/>
            <person name="Formenti G."/>
            <person name="Sims Y."/>
            <person name="Smith T.P."/>
            <person name="Tracey A."/>
            <person name="Wood J.M.D."/>
            <person name="Zagrodzka Z.B."/>
            <person name="Johannesson K."/>
            <person name="Butlin R.K."/>
            <person name="Leder E.H."/>
        </authorList>
    </citation>
    <scope>NUCLEOTIDE SEQUENCE [LARGE SCALE GENOMIC DNA]</scope>
    <source>
        <strain evidence="13">Snail1</strain>
        <tissue evidence="13">Muscle</tissue>
    </source>
</reference>
<feature type="transmembrane region" description="Helical" evidence="11">
    <location>
        <begin position="315"/>
        <end position="334"/>
    </location>
</feature>
<proteinExistence type="predicted"/>
<keyword evidence="8 11" id="KW-0472">Membrane</keyword>
<gene>
    <name evidence="13" type="ORF">V1264_018982</name>
</gene>
<keyword evidence="6 10" id="KW-0040">ANK repeat</keyword>
<keyword evidence="3 11" id="KW-0812">Transmembrane</keyword>
<dbReference type="InterPro" id="IPR002153">
    <property type="entry name" value="TRPC_channel"/>
</dbReference>
<dbReference type="GO" id="GO:0005886">
    <property type="term" value="C:plasma membrane"/>
    <property type="evidence" value="ECO:0007669"/>
    <property type="project" value="TreeGrafter"/>
</dbReference>
<evidence type="ECO:0000256" key="4">
    <source>
        <dbReference type="ARBA" id="ARBA00022737"/>
    </source>
</evidence>
<keyword evidence="7" id="KW-0406">Ion transport</keyword>
<keyword evidence="2" id="KW-0813">Transport</keyword>
<evidence type="ECO:0000313" key="13">
    <source>
        <dbReference type="EMBL" id="KAK7104227.1"/>
    </source>
</evidence>
<evidence type="ECO:0000256" key="8">
    <source>
        <dbReference type="ARBA" id="ARBA00023136"/>
    </source>
</evidence>
<feature type="domain" description="Transient receptor ion channel" evidence="12">
    <location>
        <begin position="168"/>
        <end position="230"/>
    </location>
</feature>
<keyword evidence="5 11" id="KW-1133">Transmembrane helix</keyword>
<dbReference type="SUPFAM" id="SSF48403">
    <property type="entry name" value="Ankyrin repeat"/>
    <property type="match status" value="1"/>
</dbReference>
<feature type="transmembrane region" description="Helical" evidence="11">
    <location>
        <begin position="355"/>
        <end position="374"/>
    </location>
</feature>
<dbReference type="InterPro" id="IPR002110">
    <property type="entry name" value="Ankyrin_rpt"/>
</dbReference>
<feature type="repeat" description="ANK" evidence="10">
    <location>
        <begin position="133"/>
        <end position="165"/>
    </location>
</feature>
<evidence type="ECO:0000313" key="14">
    <source>
        <dbReference type="Proteomes" id="UP001374579"/>
    </source>
</evidence>
<dbReference type="PANTHER" id="PTHR10117:SF54">
    <property type="entry name" value="TRANSIENT RECEPTOR POTENTIAL-GAMMA PROTEIN"/>
    <property type="match status" value="1"/>
</dbReference>
<dbReference type="InterPro" id="IPR036770">
    <property type="entry name" value="Ankyrin_rpt-contain_sf"/>
</dbReference>
<feature type="transmembrane region" description="Helical" evidence="11">
    <location>
        <begin position="651"/>
        <end position="672"/>
    </location>
</feature>
<keyword evidence="14" id="KW-1185">Reference proteome</keyword>
<feature type="transmembrane region" description="Helical" evidence="11">
    <location>
        <begin position="456"/>
        <end position="477"/>
    </location>
</feature>
<dbReference type="Proteomes" id="UP001374579">
    <property type="component" value="Unassembled WGS sequence"/>
</dbReference>
<dbReference type="AlphaFoldDB" id="A0AAN9BEW2"/>
<dbReference type="SMART" id="SM00248">
    <property type="entry name" value="ANK"/>
    <property type="match status" value="2"/>
</dbReference>
<evidence type="ECO:0000256" key="1">
    <source>
        <dbReference type="ARBA" id="ARBA00004141"/>
    </source>
</evidence>
<evidence type="ECO:0000256" key="2">
    <source>
        <dbReference type="ARBA" id="ARBA00022448"/>
    </source>
</evidence>
<dbReference type="PANTHER" id="PTHR10117">
    <property type="entry name" value="TRANSIENT RECEPTOR POTENTIAL CHANNEL"/>
    <property type="match status" value="1"/>
</dbReference>
<organism evidence="13 14">
    <name type="scientific">Littorina saxatilis</name>
    <dbReference type="NCBI Taxonomy" id="31220"/>
    <lineage>
        <taxon>Eukaryota</taxon>
        <taxon>Metazoa</taxon>
        <taxon>Spiralia</taxon>
        <taxon>Lophotrochozoa</taxon>
        <taxon>Mollusca</taxon>
        <taxon>Gastropoda</taxon>
        <taxon>Caenogastropoda</taxon>
        <taxon>Littorinimorpha</taxon>
        <taxon>Littorinoidea</taxon>
        <taxon>Littorinidae</taxon>
        <taxon>Littorina</taxon>
    </lineage>
</organism>
<comment type="caution">
    <text evidence="13">The sequence shown here is derived from an EMBL/GenBank/DDBJ whole genome shotgun (WGS) entry which is preliminary data.</text>
</comment>
<evidence type="ECO:0000256" key="7">
    <source>
        <dbReference type="ARBA" id="ARBA00023065"/>
    </source>
</evidence>
<feature type="repeat" description="ANK" evidence="10">
    <location>
        <begin position="52"/>
        <end position="84"/>
    </location>
</feature>
<evidence type="ECO:0000256" key="11">
    <source>
        <dbReference type="SAM" id="Phobius"/>
    </source>
</evidence>
<evidence type="ECO:0000256" key="9">
    <source>
        <dbReference type="ARBA" id="ARBA00023303"/>
    </source>
</evidence>
<feature type="transmembrane region" description="Helical" evidence="11">
    <location>
        <begin position="569"/>
        <end position="591"/>
    </location>
</feature>
<name>A0AAN9BEW2_9CAEN</name>
<dbReference type="Gene3D" id="1.25.40.20">
    <property type="entry name" value="Ankyrin repeat-containing domain"/>
    <property type="match status" value="1"/>
</dbReference>
<evidence type="ECO:0000256" key="6">
    <source>
        <dbReference type="ARBA" id="ARBA00023043"/>
    </source>
</evidence>
<dbReference type="InterPro" id="IPR005821">
    <property type="entry name" value="Ion_trans_dom"/>
</dbReference>
<dbReference type="GO" id="GO:0015279">
    <property type="term" value="F:store-operated calcium channel activity"/>
    <property type="evidence" value="ECO:0007669"/>
    <property type="project" value="TreeGrafter"/>
</dbReference>
<dbReference type="SMART" id="SM01420">
    <property type="entry name" value="TRP_2"/>
    <property type="match status" value="1"/>
</dbReference>
<comment type="subcellular location">
    <subcellularLocation>
        <location evidence="1">Membrane</location>
        <topology evidence="1">Multi-pass membrane protein</topology>
    </subcellularLocation>
</comment>
<dbReference type="GO" id="GO:0051480">
    <property type="term" value="P:regulation of cytosolic calcium ion concentration"/>
    <property type="evidence" value="ECO:0007669"/>
    <property type="project" value="TreeGrafter"/>
</dbReference>
<dbReference type="PRINTS" id="PR01097">
    <property type="entry name" value="TRNSRECEPTRP"/>
</dbReference>
<protein>
    <recommendedName>
        <fullName evidence="12">Transient receptor ion channel domain-containing protein</fullName>
    </recommendedName>
</protein>
<dbReference type="InterPro" id="IPR013555">
    <property type="entry name" value="TRP_dom"/>
</dbReference>
<dbReference type="EMBL" id="JBAMIC010000008">
    <property type="protein sequence ID" value="KAK7104227.1"/>
    <property type="molecule type" value="Genomic_DNA"/>
</dbReference>
<evidence type="ECO:0000259" key="12">
    <source>
        <dbReference type="SMART" id="SM01420"/>
    </source>
</evidence>
<accession>A0AAN9BEW2</accession>
<dbReference type="Pfam" id="PF08344">
    <property type="entry name" value="TRP_2"/>
    <property type="match status" value="1"/>
</dbReference>
<dbReference type="Pfam" id="PF12796">
    <property type="entry name" value="Ank_2"/>
    <property type="match status" value="1"/>
</dbReference>